<keyword evidence="3" id="KW-1185">Reference proteome</keyword>
<dbReference type="InterPro" id="IPR025699">
    <property type="entry name" value="ABC2_memb-like"/>
</dbReference>
<accession>A0A562K6S1</accession>
<feature type="transmembrane region" description="Helical" evidence="1">
    <location>
        <begin position="165"/>
        <end position="188"/>
    </location>
</feature>
<dbReference type="Proteomes" id="UP000318667">
    <property type="component" value="Unassembled WGS sequence"/>
</dbReference>
<dbReference type="RefSeq" id="WP_144539606.1">
    <property type="nucleotide sequence ID" value="NZ_CBCSDC010000058.1"/>
</dbReference>
<keyword evidence="1" id="KW-0812">Transmembrane</keyword>
<name>A0A562K6S1_9BACI</name>
<feature type="transmembrane region" description="Helical" evidence="1">
    <location>
        <begin position="391"/>
        <end position="417"/>
    </location>
</feature>
<feature type="transmembrane region" description="Helical" evidence="1">
    <location>
        <begin position="24"/>
        <end position="42"/>
    </location>
</feature>
<feature type="transmembrane region" description="Helical" evidence="1">
    <location>
        <begin position="437"/>
        <end position="456"/>
    </location>
</feature>
<keyword evidence="1" id="KW-1133">Transmembrane helix</keyword>
<feature type="transmembrane region" description="Helical" evidence="1">
    <location>
        <begin position="463"/>
        <end position="483"/>
    </location>
</feature>
<feature type="transmembrane region" description="Helical" evidence="1">
    <location>
        <begin position="300"/>
        <end position="318"/>
    </location>
</feature>
<comment type="caution">
    <text evidence="2">The sequence shown here is derived from an EMBL/GenBank/DDBJ whole genome shotgun (WGS) entry which is preliminary data.</text>
</comment>
<dbReference type="EMBL" id="VLKI01000001">
    <property type="protein sequence ID" value="TWH91100.1"/>
    <property type="molecule type" value="Genomic_DNA"/>
</dbReference>
<feature type="transmembrane region" description="Helical" evidence="1">
    <location>
        <begin position="240"/>
        <end position="260"/>
    </location>
</feature>
<protein>
    <submittedName>
        <fullName evidence="2">ABC-2 type transport system permease protein</fullName>
    </submittedName>
</protein>
<feature type="transmembrane region" description="Helical" evidence="1">
    <location>
        <begin position="503"/>
        <end position="526"/>
    </location>
</feature>
<feature type="transmembrane region" description="Helical" evidence="1">
    <location>
        <begin position="126"/>
        <end position="153"/>
    </location>
</feature>
<dbReference type="GeneID" id="65401835"/>
<sequence length="533" mass="58173">MAGKLMANTAHLSLFILRLDRIRAPLWLLGLTFFTIVVPIAFSEMYGSQQERDVMAQTMVNPAMTAMVGPGDLENYTLGAMTAHQMLLMTAVVVGLMSILLVSRHTRADEEEGRLEMIRSLPTGRLSYLNSAFIVITGICAVLALINGFGLYALGFESMDLEGSLLYGAALGAAGLFFAGVTAVFAQLTETSRGTVGYSIALLLMAYLIRAITDVTDESLSWLSPLGWVTKAEVYSANNWMPIVLMIVVSALLYALANYLNAIRDLESGFLPSKPGRRYASRFLQSPLGLALRLQKTGTIAWAIGMYVLGASYGSILGDLESFFSNNEMMKQLLQTKEGLTLTEQFIPMLMIVISLMATVPPVMAMNKLCGEEKKERIIHLLGRAVSRTELLGSYLGIAVINGFLMISLAAFGLWSAGTAAIEEGLSFGMIYGAALSYYPAMLVMISAAVSLIGYFPKLTSLIWLYVFYSFVVLYFGSLFRFSDWIGNLSPFGHVPQAPVEEFSIMPLIVLSIISVALSLLGFIGFNKRDIEN</sequence>
<dbReference type="OrthoDB" id="2014935at2"/>
<dbReference type="Pfam" id="PF13346">
    <property type="entry name" value="ABC2_membrane_5"/>
    <property type="match status" value="1"/>
</dbReference>
<evidence type="ECO:0000313" key="2">
    <source>
        <dbReference type="EMBL" id="TWH91100.1"/>
    </source>
</evidence>
<keyword evidence="1" id="KW-0472">Membrane</keyword>
<reference evidence="2 3" key="1">
    <citation type="journal article" date="2015" name="Stand. Genomic Sci.">
        <title>Genomic Encyclopedia of Bacterial and Archaeal Type Strains, Phase III: the genomes of soil and plant-associated and newly described type strains.</title>
        <authorList>
            <person name="Whitman W.B."/>
            <person name="Woyke T."/>
            <person name="Klenk H.P."/>
            <person name="Zhou Y."/>
            <person name="Lilburn T.G."/>
            <person name="Beck B.J."/>
            <person name="De Vos P."/>
            <person name="Vandamme P."/>
            <person name="Eisen J.A."/>
            <person name="Garrity G."/>
            <person name="Hugenholtz P."/>
            <person name="Kyrpides N.C."/>
        </authorList>
    </citation>
    <scope>NUCLEOTIDE SEQUENCE [LARGE SCALE GENOMIC DNA]</scope>
    <source>
        <strain evidence="2 3">CGMCC 1.10115</strain>
    </source>
</reference>
<evidence type="ECO:0000313" key="3">
    <source>
        <dbReference type="Proteomes" id="UP000318667"/>
    </source>
</evidence>
<feature type="transmembrane region" description="Helical" evidence="1">
    <location>
        <begin position="346"/>
        <end position="370"/>
    </location>
</feature>
<feature type="transmembrane region" description="Helical" evidence="1">
    <location>
        <begin position="195"/>
        <end position="213"/>
    </location>
</feature>
<evidence type="ECO:0000256" key="1">
    <source>
        <dbReference type="SAM" id="Phobius"/>
    </source>
</evidence>
<gene>
    <name evidence="2" type="ORF">IQ19_00553</name>
</gene>
<dbReference type="AlphaFoldDB" id="A0A562K6S1"/>
<organism evidence="2 3">
    <name type="scientific">Cytobacillus oceanisediminis</name>
    <dbReference type="NCBI Taxonomy" id="665099"/>
    <lineage>
        <taxon>Bacteria</taxon>
        <taxon>Bacillati</taxon>
        <taxon>Bacillota</taxon>
        <taxon>Bacilli</taxon>
        <taxon>Bacillales</taxon>
        <taxon>Bacillaceae</taxon>
        <taxon>Cytobacillus</taxon>
    </lineage>
</organism>
<feature type="transmembrane region" description="Helical" evidence="1">
    <location>
        <begin position="86"/>
        <end position="105"/>
    </location>
</feature>
<proteinExistence type="predicted"/>